<dbReference type="Pfam" id="PF02597">
    <property type="entry name" value="ThiS"/>
    <property type="match status" value="1"/>
</dbReference>
<evidence type="ECO:0000313" key="1">
    <source>
        <dbReference type="EMBL" id="RFU61777.1"/>
    </source>
</evidence>
<proteinExistence type="predicted"/>
<dbReference type="Proteomes" id="UP000262939">
    <property type="component" value="Unassembled WGS sequence"/>
</dbReference>
<name>A0A372L8N0_9BACI</name>
<dbReference type="InterPro" id="IPR016155">
    <property type="entry name" value="Mopterin_synth/thiamin_S_b"/>
</dbReference>
<comment type="caution">
    <text evidence="1">The sequence shown here is derived from an EMBL/GenBank/DDBJ whole genome shotgun (WGS) entry which is preliminary data.</text>
</comment>
<evidence type="ECO:0000313" key="2">
    <source>
        <dbReference type="Proteomes" id="UP000262939"/>
    </source>
</evidence>
<keyword evidence="2" id="KW-1185">Reference proteome</keyword>
<organism evidence="1 2">
    <name type="scientific">Peribacillus glennii</name>
    <dbReference type="NCBI Taxonomy" id="2303991"/>
    <lineage>
        <taxon>Bacteria</taxon>
        <taxon>Bacillati</taxon>
        <taxon>Bacillota</taxon>
        <taxon>Bacilli</taxon>
        <taxon>Bacillales</taxon>
        <taxon>Bacillaceae</taxon>
        <taxon>Peribacillus</taxon>
    </lineage>
</organism>
<dbReference type="EMBL" id="QVTD01000012">
    <property type="protein sequence ID" value="RFU61777.1"/>
    <property type="molecule type" value="Genomic_DNA"/>
</dbReference>
<dbReference type="InterPro" id="IPR010035">
    <property type="entry name" value="Thi_S"/>
</dbReference>
<protein>
    <submittedName>
        <fullName evidence="1">Sulfur carrier protein ThiS</fullName>
    </submittedName>
</protein>
<dbReference type="InterPro" id="IPR012675">
    <property type="entry name" value="Beta-grasp_dom_sf"/>
</dbReference>
<dbReference type="AlphaFoldDB" id="A0A372L8N0"/>
<dbReference type="InterPro" id="IPR003749">
    <property type="entry name" value="ThiS/MoaD-like"/>
</dbReference>
<accession>A0A372L8N0</accession>
<sequence length="62" mass="6913">MNSPICGLDFLPPEEVGSIQDLLLFYNLDNKILVVELNKEEYASRLLSYGDKVEIVHFVGGG</sequence>
<dbReference type="OrthoDB" id="9798559at2"/>
<dbReference type="CDD" id="cd00565">
    <property type="entry name" value="Ubl_ThiS"/>
    <property type="match status" value="1"/>
</dbReference>
<dbReference type="SUPFAM" id="SSF54285">
    <property type="entry name" value="MoaD/ThiS"/>
    <property type="match status" value="1"/>
</dbReference>
<dbReference type="Gene3D" id="3.10.20.30">
    <property type="match status" value="1"/>
</dbReference>
<dbReference type="NCBIfam" id="TIGR01683">
    <property type="entry name" value="thiS"/>
    <property type="match status" value="1"/>
</dbReference>
<gene>
    <name evidence="1" type="primary">thiS</name>
    <name evidence="1" type="ORF">D0466_16690</name>
</gene>
<reference evidence="1 2" key="1">
    <citation type="submission" date="2018-08" db="EMBL/GenBank/DDBJ databases">
        <title>Bacillus chawlae sp. nov., Bacillus glennii sp. nov., and Bacillus saganii sp. nov. Isolated from the Vehicle Assembly Building at Kennedy Space Center where the Viking Spacecraft were Assembled.</title>
        <authorList>
            <person name="Seuylemezian A."/>
            <person name="Vaishampayan P."/>
        </authorList>
    </citation>
    <scope>NUCLEOTIDE SEQUENCE [LARGE SCALE GENOMIC DNA]</scope>
    <source>
        <strain evidence="1 2">V44-8</strain>
    </source>
</reference>